<dbReference type="RefSeq" id="WP_092889580.1">
    <property type="nucleotide sequence ID" value="NZ_FOOQ01000001.1"/>
</dbReference>
<evidence type="ECO:0000313" key="3">
    <source>
        <dbReference type="Proteomes" id="UP000198876"/>
    </source>
</evidence>
<keyword evidence="3" id="KW-1185">Reference proteome</keyword>
<proteinExistence type="predicted"/>
<evidence type="ECO:0000256" key="1">
    <source>
        <dbReference type="SAM" id="MobiDB-lite"/>
    </source>
</evidence>
<dbReference type="Proteomes" id="UP000198876">
    <property type="component" value="Unassembled WGS sequence"/>
</dbReference>
<sequence length="315" mass="33956">MTDQPLNGGRRRFLKNTATTAFGTGLVSSAGVGRAQTAPEGDLLGHLTNSVHGPVVKQSVSDEGAIDTDRKMADADGRMLKIGLEGGINGPNCRIGMSAEATTGLTWEAPDNDPRKVTVAFDASGSHETWNYDTDGEGTLTNTYGIVIRNRTLQQEVASDVEVLGSQLQAELAERAIEQAVTTVITWVFLPSLGLIAKFIAGRGIGAVVSRVIEVEPRRASNTNSFGRDTRTRHIPDSGTATATFTPTKGHTYDIAFTVAEGFEGHTPSQRNEYDPRDGFYGEASSWFLLNEFSLEPATTFGLNADDEDEDDIWR</sequence>
<reference evidence="3" key="1">
    <citation type="submission" date="2016-10" db="EMBL/GenBank/DDBJ databases">
        <authorList>
            <person name="Varghese N."/>
            <person name="Submissions S."/>
        </authorList>
    </citation>
    <scope>NUCLEOTIDE SEQUENCE [LARGE SCALE GENOMIC DNA]</scope>
    <source>
        <strain evidence="3">CGMCC 1.7739</strain>
    </source>
</reference>
<dbReference type="AlphaFoldDB" id="A0A1I2NIA6"/>
<gene>
    <name evidence="2" type="ORF">SAMN04488063_1124</name>
</gene>
<accession>A0A1I2NIA6</accession>
<dbReference type="PROSITE" id="PS51318">
    <property type="entry name" value="TAT"/>
    <property type="match status" value="1"/>
</dbReference>
<organism evidence="2 3">
    <name type="scientific">Halopelagius inordinatus</name>
    <dbReference type="NCBI Taxonomy" id="553467"/>
    <lineage>
        <taxon>Archaea</taxon>
        <taxon>Methanobacteriati</taxon>
        <taxon>Methanobacteriota</taxon>
        <taxon>Stenosarchaea group</taxon>
        <taxon>Halobacteria</taxon>
        <taxon>Halobacteriales</taxon>
        <taxon>Haloferacaceae</taxon>
    </lineage>
</organism>
<name>A0A1I2NIA6_9EURY</name>
<dbReference type="EMBL" id="FOOQ01000001">
    <property type="protein sequence ID" value="SFG01176.1"/>
    <property type="molecule type" value="Genomic_DNA"/>
</dbReference>
<protein>
    <submittedName>
        <fullName evidence="2">Uncharacterized protein</fullName>
    </submittedName>
</protein>
<dbReference type="InterPro" id="IPR006311">
    <property type="entry name" value="TAT_signal"/>
</dbReference>
<feature type="region of interest" description="Disordered" evidence="1">
    <location>
        <begin position="222"/>
        <end position="244"/>
    </location>
</feature>
<evidence type="ECO:0000313" key="2">
    <source>
        <dbReference type="EMBL" id="SFG01176.1"/>
    </source>
</evidence>